<dbReference type="Proteomes" id="UP000266042">
    <property type="component" value="Unassembled WGS sequence"/>
</dbReference>
<gene>
    <name evidence="1" type="ORF">SMC3_08145</name>
</gene>
<dbReference type="AlphaFoldDB" id="A0A398DHT5"/>
<sequence>MTTATMQIRVIGNLGKVPDIAGIIQASVHMFAGTKHEGKGDLFFEGLHVTWTCSSHERIVKVPRRKKKGA</sequence>
<dbReference type="RefSeq" id="WP_119090011.1">
    <property type="nucleotide sequence ID" value="NZ_QXIW01000033.1"/>
</dbReference>
<proteinExistence type="predicted"/>
<dbReference type="EMBL" id="QXIW01000033">
    <property type="protein sequence ID" value="RIE11748.1"/>
    <property type="molecule type" value="Genomic_DNA"/>
</dbReference>
<evidence type="ECO:0000313" key="2">
    <source>
        <dbReference type="Proteomes" id="UP000266042"/>
    </source>
</evidence>
<evidence type="ECO:0000313" key="1">
    <source>
        <dbReference type="EMBL" id="RIE11748.1"/>
    </source>
</evidence>
<name>A0A398DHT5_9BACT</name>
<accession>A0A398DHT5</accession>
<comment type="caution">
    <text evidence="1">The sequence shown here is derived from an EMBL/GenBank/DDBJ whole genome shotgun (WGS) entry which is preliminary data.</text>
</comment>
<protein>
    <submittedName>
        <fullName evidence="1">Uncharacterized protein</fullName>
    </submittedName>
</protein>
<organism evidence="1 2">
    <name type="scientific">Candidatus Cryosericum hinesii</name>
    <dbReference type="NCBI Taxonomy" id="2290915"/>
    <lineage>
        <taxon>Bacteria</taxon>
        <taxon>Pseudomonadati</taxon>
        <taxon>Caldisericota/Cryosericota group</taxon>
        <taxon>Candidatus Cryosericota</taxon>
        <taxon>Candidatus Cryosericia</taxon>
        <taxon>Candidatus Cryosericales</taxon>
        <taxon>Candidatus Cryosericaceae</taxon>
        <taxon>Candidatus Cryosericum</taxon>
    </lineage>
</organism>
<reference evidence="1 2" key="1">
    <citation type="submission" date="2018-09" db="EMBL/GenBank/DDBJ databases">
        <title>Discovery and Ecogenomic Context for Candidatus Cryosericales, a Global Caldiserica Order Active in Thawing Permafrost.</title>
        <authorList>
            <person name="Martinez M.A."/>
            <person name="Woodcroft B.J."/>
            <person name="Ignacio Espinoza J.C."/>
            <person name="Zayed A."/>
            <person name="Singleton C.M."/>
            <person name="Boyd J."/>
            <person name="Li Y.-F."/>
            <person name="Purvine S."/>
            <person name="Maughan H."/>
            <person name="Hodgkins S.B."/>
            <person name="Anderson D."/>
            <person name="Sederholm M."/>
            <person name="Temperton B."/>
            <person name="Saleska S.R."/>
            <person name="Tyson G.W."/>
            <person name="Rich V.I."/>
        </authorList>
    </citation>
    <scope>NUCLEOTIDE SEQUENCE [LARGE SCALE GENOMIC DNA]</scope>
    <source>
        <strain evidence="1 2">SMC3</strain>
    </source>
</reference>